<evidence type="ECO:0000313" key="1">
    <source>
        <dbReference type="EMBL" id="MCI23366.1"/>
    </source>
</evidence>
<organism evidence="1 2">
    <name type="scientific">Trifolium medium</name>
    <dbReference type="NCBI Taxonomy" id="97028"/>
    <lineage>
        <taxon>Eukaryota</taxon>
        <taxon>Viridiplantae</taxon>
        <taxon>Streptophyta</taxon>
        <taxon>Embryophyta</taxon>
        <taxon>Tracheophyta</taxon>
        <taxon>Spermatophyta</taxon>
        <taxon>Magnoliopsida</taxon>
        <taxon>eudicotyledons</taxon>
        <taxon>Gunneridae</taxon>
        <taxon>Pentapetalae</taxon>
        <taxon>rosids</taxon>
        <taxon>fabids</taxon>
        <taxon>Fabales</taxon>
        <taxon>Fabaceae</taxon>
        <taxon>Papilionoideae</taxon>
        <taxon>50 kb inversion clade</taxon>
        <taxon>NPAAA clade</taxon>
        <taxon>Hologalegina</taxon>
        <taxon>IRL clade</taxon>
        <taxon>Trifolieae</taxon>
        <taxon>Trifolium</taxon>
    </lineage>
</organism>
<accession>A0A392QIJ1</accession>
<dbReference type="AlphaFoldDB" id="A0A392QIJ1"/>
<dbReference type="Proteomes" id="UP000265520">
    <property type="component" value="Unassembled WGS sequence"/>
</dbReference>
<dbReference type="EMBL" id="LXQA010135680">
    <property type="protein sequence ID" value="MCI23366.1"/>
    <property type="molecule type" value="Genomic_DNA"/>
</dbReference>
<sequence length="74" mass="8027">MTGAMGGPFGARGGGGLAMNPLQLMNLGFGEVVDEKWRKQQILELEVYSKRLELVQDQIKASIDELRSVGGSTF</sequence>
<reference evidence="1 2" key="1">
    <citation type="journal article" date="2018" name="Front. Plant Sci.">
        <title>Red Clover (Trifolium pratense) and Zigzag Clover (T. medium) - A Picture of Genomic Similarities and Differences.</title>
        <authorList>
            <person name="Dluhosova J."/>
            <person name="Istvanek J."/>
            <person name="Nedelnik J."/>
            <person name="Repkova J."/>
        </authorList>
    </citation>
    <scope>NUCLEOTIDE SEQUENCE [LARGE SCALE GENOMIC DNA]</scope>
    <source>
        <strain evidence="2">cv. 10/8</strain>
        <tissue evidence="1">Leaf</tissue>
    </source>
</reference>
<comment type="caution">
    <text evidence="1">The sequence shown here is derived from an EMBL/GenBank/DDBJ whole genome shotgun (WGS) entry which is preliminary data.</text>
</comment>
<evidence type="ECO:0000313" key="2">
    <source>
        <dbReference type="Proteomes" id="UP000265520"/>
    </source>
</evidence>
<protein>
    <submittedName>
        <fullName evidence="1">Mediator-associated protein 1-like</fullName>
    </submittedName>
</protein>
<keyword evidence="2" id="KW-1185">Reference proteome</keyword>
<name>A0A392QIJ1_9FABA</name>
<proteinExistence type="predicted"/>